<comment type="caution">
    <text evidence="1">The sequence shown here is derived from an EMBL/GenBank/DDBJ whole genome shotgun (WGS) entry which is preliminary data.</text>
</comment>
<evidence type="ECO:0000313" key="1">
    <source>
        <dbReference type="EMBL" id="OXL43635.1"/>
    </source>
</evidence>
<organism evidence="1 2">
    <name type="scientific">Segatella copri</name>
    <dbReference type="NCBI Taxonomy" id="165179"/>
    <lineage>
        <taxon>Bacteria</taxon>
        <taxon>Pseudomonadati</taxon>
        <taxon>Bacteroidota</taxon>
        <taxon>Bacteroidia</taxon>
        <taxon>Bacteroidales</taxon>
        <taxon>Prevotellaceae</taxon>
        <taxon>Segatella</taxon>
    </lineage>
</organism>
<name>A0AA91YWN1_9BACT</name>
<reference evidence="1 2" key="1">
    <citation type="submission" date="2017-07" db="EMBL/GenBank/DDBJ databases">
        <title>Draft genome sequence of Prevotella copri isolated from the gut of healthy adult Indian.</title>
        <authorList>
            <person name="Das B."/>
            <person name="Bag S."/>
            <person name="Ghosh T.S."/>
        </authorList>
    </citation>
    <scope>NUCLEOTIDE SEQUENCE [LARGE SCALE GENOMIC DNA]</scope>
    <source>
        <strain evidence="1 2">Indica</strain>
    </source>
</reference>
<dbReference type="EMBL" id="NMPZ01000015">
    <property type="protein sequence ID" value="OXL43635.1"/>
    <property type="molecule type" value="Genomic_DNA"/>
</dbReference>
<dbReference type="RefSeq" id="WP_089544329.1">
    <property type="nucleotide sequence ID" value="NZ_NMPZ01000015.1"/>
</dbReference>
<evidence type="ECO:0000313" key="2">
    <source>
        <dbReference type="Proteomes" id="UP000215155"/>
    </source>
</evidence>
<dbReference type="SUPFAM" id="SSF52540">
    <property type="entry name" value="P-loop containing nucleoside triphosphate hydrolases"/>
    <property type="match status" value="1"/>
</dbReference>
<proteinExistence type="predicted"/>
<dbReference type="InterPro" id="IPR027417">
    <property type="entry name" value="P-loop_NTPase"/>
</dbReference>
<dbReference type="Proteomes" id="UP000215155">
    <property type="component" value="Unassembled WGS sequence"/>
</dbReference>
<gene>
    <name evidence="1" type="ORF">CFT61_10240</name>
</gene>
<accession>A0AA91YWN1</accession>
<protein>
    <submittedName>
        <fullName evidence="1">Uncharacterized protein</fullName>
    </submittedName>
</protein>
<sequence>MADINFGEPAEVKVPVVDTENKDTLNSNPLSDVNTNASEIDDKGMSVEELNDPNKIKVTIADRDTPVIVLFGPPACGKTMTLIRLSRFLQKEGYTVRPDESFRPSFDRHYKEMCDNFDSMINSEDAAASTSGINFMLVKVLHEGRTICQILEGPGEYYFKPESPHEDFPKYVNAIINSDNRKIWAIMLEPAKTNERMDQMARNNYVSKIRKLKTRITPSDKVVFVLNKVDETDFVVGPGNVKLELALKNTDYWYPNIFVPFKNQNPITKLWNPFNFDFCPFQTGDFSKAADGQLTFEEGHDVYPRMLWRTFVKRIRG</sequence>
<dbReference type="AlphaFoldDB" id="A0AA91YWN1"/>